<keyword evidence="6" id="KW-1185">Reference proteome</keyword>
<dbReference type="Gene3D" id="3.20.20.70">
    <property type="entry name" value="Aldolase class I"/>
    <property type="match status" value="1"/>
</dbReference>
<evidence type="ECO:0000256" key="2">
    <source>
        <dbReference type="PIRNR" id="PIRNR001365"/>
    </source>
</evidence>
<evidence type="ECO:0000313" key="5">
    <source>
        <dbReference type="EMBL" id="EYU14420.1"/>
    </source>
</evidence>
<dbReference type="EMBL" id="JFGV01000048">
    <property type="protein sequence ID" value="EYU14420.1"/>
    <property type="molecule type" value="Genomic_DNA"/>
</dbReference>
<dbReference type="AlphaFoldDB" id="A0A022PIU7"/>
<organism evidence="5 6">
    <name type="scientific">Photorhabdus aegyptia</name>
    <dbReference type="NCBI Taxonomy" id="2805098"/>
    <lineage>
        <taxon>Bacteria</taxon>
        <taxon>Pseudomonadati</taxon>
        <taxon>Pseudomonadota</taxon>
        <taxon>Gammaproteobacteria</taxon>
        <taxon>Enterobacterales</taxon>
        <taxon>Morganellaceae</taxon>
        <taxon>Photorhabdus</taxon>
    </lineage>
</organism>
<dbReference type="EC" id="4.3.3.7" evidence="5"/>
<name>A0A022PIU7_9GAMM</name>
<evidence type="ECO:0000313" key="6">
    <source>
        <dbReference type="Proteomes" id="UP000023464"/>
    </source>
</evidence>
<dbReference type="RefSeq" id="WP_036780630.1">
    <property type="nucleotide sequence ID" value="NZ_CAWLTM010000067.1"/>
</dbReference>
<dbReference type="PIRSF" id="PIRSF001365">
    <property type="entry name" value="DHDPS"/>
    <property type="match status" value="1"/>
</dbReference>
<dbReference type="InterPro" id="IPR013785">
    <property type="entry name" value="Aldolase_TIM"/>
</dbReference>
<dbReference type="PANTHER" id="PTHR12128">
    <property type="entry name" value="DIHYDRODIPICOLINATE SYNTHASE"/>
    <property type="match status" value="1"/>
</dbReference>
<feature type="active site" description="Schiff-base intermediate with substrate" evidence="3">
    <location>
        <position position="167"/>
    </location>
</feature>
<accession>A0A022PIU7</accession>
<feature type="binding site" evidence="4">
    <location>
        <position position="209"/>
    </location>
    <ligand>
        <name>pyruvate</name>
        <dbReference type="ChEBI" id="CHEBI:15361"/>
    </ligand>
</feature>
<evidence type="ECO:0000256" key="3">
    <source>
        <dbReference type="PIRSR" id="PIRSR001365-1"/>
    </source>
</evidence>
<protein>
    <submittedName>
        <fullName evidence="5">Dihydrodipicolinate synthase/N-acetylneuraminate lyase</fullName>
        <ecNumber evidence="5">4.3.3.7</ecNumber>
    </submittedName>
</protein>
<evidence type="ECO:0000256" key="1">
    <source>
        <dbReference type="ARBA" id="ARBA00023239"/>
    </source>
</evidence>
<keyword evidence="1 2" id="KW-0456">Lyase</keyword>
<reference evidence="5 6" key="1">
    <citation type="submission" date="2014-03" db="EMBL/GenBank/DDBJ databases">
        <title>Draft Genome of Photorhabdus luminescens BA1, an Egyptian Isolate.</title>
        <authorList>
            <person name="Ghazal S."/>
            <person name="Hurst S.G.IV."/>
            <person name="Morris K."/>
            <person name="Thomas K."/>
            <person name="Tisa L.S."/>
        </authorList>
    </citation>
    <scope>NUCLEOTIDE SEQUENCE [LARGE SCALE GENOMIC DNA]</scope>
    <source>
        <strain evidence="5 6">BA1</strain>
    </source>
</reference>
<dbReference type="PATRIC" id="fig|1393736.3.peg.3161"/>
<dbReference type="PANTHER" id="PTHR12128:SF72">
    <property type="entry name" value="DIHYDRODIPICOLINATE SYNTHASE"/>
    <property type="match status" value="1"/>
</dbReference>
<feature type="active site" description="Proton donor/acceptor" evidence="3">
    <location>
        <position position="139"/>
    </location>
</feature>
<dbReference type="GO" id="GO:0008840">
    <property type="term" value="F:4-hydroxy-tetrahydrodipicolinate synthase activity"/>
    <property type="evidence" value="ECO:0007669"/>
    <property type="project" value="UniProtKB-EC"/>
</dbReference>
<sequence>MNKRKVNWQGVFPAVTTQFNLDFSINLDATHKVMTNLIKDGVSGLVVNGSVGENTSLSIKEKRAIVELAVDVAGGQVPVLSGIAELTTDNACKMVSECRQAGADGVMIMPPLVYTPTLKENRAYFRTIAASTDLPVMLYNNPLLYKNDITPKMLMSLADCENIVAFKDSSGNTRPFSDIPNETGDRFILFAGLDDVVLESVAVGAEGWISGMSNAFPREGETLFRLAKQKRYEEARELYRWFMPLLHLDFRPDLVQCIKLCEEMVGRGSAITRPPRLPLEGETLAEVRAIVEKALANRPSLPDVGL</sequence>
<dbReference type="CDD" id="cd00408">
    <property type="entry name" value="DHDPS-like"/>
    <property type="match status" value="1"/>
</dbReference>
<dbReference type="SUPFAM" id="SSF51569">
    <property type="entry name" value="Aldolase"/>
    <property type="match status" value="1"/>
</dbReference>
<gene>
    <name evidence="5" type="ORF">BA1DRAFT_03086</name>
</gene>
<comment type="caution">
    <text evidence="5">The sequence shown here is derived from an EMBL/GenBank/DDBJ whole genome shotgun (WGS) entry which is preliminary data.</text>
</comment>
<dbReference type="Pfam" id="PF00701">
    <property type="entry name" value="DHDPS"/>
    <property type="match status" value="1"/>
</dbReference>
<evidence type="ECO:0000256" key="4">
    <source>
        <dbReference type="PIRSR" id="PIRSR001365-2"/>
    </source>
</evidence>
<proteinExistence type="inferred from homology"/>
<dbReference type="SMART" id="SM01130">
    <property type="entry name" value="DHDPS"/>
    <property type="match status" value="1"/>
</dbReference>
<dbReference type="Proteomes" id="UP000023464">
    <property type="component" value="Unassembled WGS sequence"/>
</dbReference>
<comment type="similarity">
    <text evidence="2">Belongs to the DapA family.</text>
</comment>
<dbReference type="InterPro" id="IPR002220">
    <property type="entry name" value="DapA-like"/>
</dbReference>
<dbReference type="PRINTS" id="PR00146">
    <property type="entry name" value="DHPICSNTHASE"/>
</dbReference>